<sequence>MALVYFDSSALVKLVVEEAGSQLAAELWDACDGALSSRLAYPEVRAALAASARNHDLGAGDLVRAEQAWEEFWAATRKVELTAEVEQRAGHLARAHALRGADAVHLASALAVDDDDLVVAVWDRRLHGGVLASGMRVAPAGLDASGDSTVAVSST</sequence>
<dbReference type="AlphaFoldDB" id="A0A6P2BW01"/>
<evidence type="ECO:0000313" key="9">
    <source>
        <dbReference type="Proteomes" id="UP000460272"/>
    </source>
</evidence>
<feature type="binding site" evidence="6">
    <location>
        <position position="7"/>
    </location>
    <ligand>
        <name>Mg(2+)</name>
        <dbReference type="ChEBI" id="CHEBI:18420"/>
    </ligand>
</feature>
<evidence type="ECO:0000256" key="4">
    <source>
        <dbReference type="ARBA" id="ARBA00022801"/>
    </source>
</evidence>
<keyword evidence="2 6" id="KW-0540">Nuclease</keyword>
<evidence type="ECO:0000256" key="3">
    <source>
        <dbReference type="ARBA" id="ARBA00022723"/>
    </source>
</evidence>
<proteinExistence type="inferred from homology"/>
<dbReference type="EC" id="3.1.-.-" evidence="6"/>
<dbReference type="InterPro" id="IPR029060">
    <property type="entry name" value="PIN-like_dom_sf"/>
</dbReference>
<dbReference type="RefSeq" id="WP_145855558.1">
    <property type="nucleotide sequence ID" value="NZ_RPFW01000004.1"/>
</dbReference>
<comment type="caution">
    <text evidence="8">The sequence shown here is derived from an EMBL/GenBank/DDBJ whole genome shotgun (WGS) entry which is preliminary data.</text>
</comment>
<keyword evidence="1 6" id="KW-1277">Toxin-antitoxin system</keyword>
<keyword evidence="3 6" id="KW-0479">Metal-binding</keyword>
<dbReference type="GO" id="GO:0090729">
    <property type="term" value="F:toxin activity"/>
    <property type="evidence" value="ECO:0007669"/>
    <property type="project" value="UniProtKB-KW"/>
</dbReference>
<accession>A0A6P2BW01</accession>
<name>A0A6P2BW01_9ACTN</name>
<dbReference type="InterPro" id="IPR022907">
    <property type="entry name" value="VapC_family"/>
</dbReference>
<dbReference type="GO" id="GO:0000287">
    <property type="term" value="F:magnesium ion binding"/>
    <property type="evidence" value="ECO:0007669"/>
    <property type="project" value="UniProtKB-UniRule"/>
</dbReference>
<dbReference type="Gene3D" id="3.40.50.1010">
    <property type="entry name" value="5'-nuclease"/>
    <property type="match status" value="1"/>
</dbReference>
<feature type="binding site" evidence="6">
    <location>
        <position position="102"/>
    </location>
    <ligand>
        <name>Mg(2+)</name>
        <dbReference type="ChEBI" id="CHEBI:18420"/>
    </ligand>
</feature>
<keyword evidence="5 6" id="KW-0460">Magnesium</keyword>
<dbReference type="Proteomes" id="UP000460272">
    <property type="component" value="Unassembled WGS sequence"/>
</dbReference>
<feature type="domain" description="PIN" evidence="7">
    <location>
        <begin position="4"/>
        <end position="113"/>
    </location>
</feature>
<comment type="similarity">
    <text evidence="6">Belongs to the PINc/VapC protein family.</text>
</comment>
<evidence type="ECO:0000256" key="5">
    <source>
        <dbReference type="ARBA" id="ARBA00022842"/>
    </source>
</evidence>
<dbReference type="InterPro" id="IPR002716">
    <property type="entry name" value="PIN_dom"/>
</dbReference>
<dbReference type="OrthoDB" id="1525146at2"/>
<keyword evidence="4 6" id="KW-0378">Hydrolase</keyword>
<organism evidence="8 9">
    <name type="scientific">Trebonia kvetii</name>
    <dbReference type="NCBI Taxonomy" id="2480626"/>
    <lineage>
        <taxon>Bacteria</taxon>
        <taxon>Bacillati</taxon>
        <taxon>Actinomycetota</taxon>
        <taxon>Actinomycetes</taxon>
        <taxon>Streptosporangiales</taxon>
        <taxon>Treboniaceae</taxon>
        <taxon>Trebonia</taxon>
    </lineage>
</organism>
<evidence type="ECO:0000256" key="6">
    <source>
        <dbReference type="HAMAP-Rule" id="MF_00265"/>
    </source>
</evidence>
<evidence type="ECO:0000259" key="7">
    <source>
        <dbReference type="Pfam" id="PF01850"/>
    </source>
</evidence>
<protein>
    <recommendedName>
        <fullName evidence="6">Ribonuclease VapC</fullName>
        <shortName evidence="6">RNase VapC</shortName>
        <ecNumber evidence="6">3.1.-.-</ecNumber>
    </recommendedName>
    <alternativeName>
        <fullName evidence="6">Toxin VapC</fullName>
    </alternativeName>
</protein>
<gene>
    <name evidence="6" type="primary">vapC</name>
    <name evidence="8" type="ORF">EAS64_21910</name>
</gene>
<reference evidence="8 9" key="1">
    <citation type="submission" date="2018-11" db="EMBL/GenBank/DDBJ databases">
        <title>Trebonia kvetii gen.nov., sp.nov., a novel acidophilic actinobacterium, and proposal of the new actinobacterial family Treboniaceae fam. nov.</title>
        <authorList>
            <person name="Rapoport D."/>
            <person name="Sagova-Mareckova M."/>
            <person name="Sedlacek I."/>
            <person name="Provaznik J."/>
            <person name="Kralova S."/>
            <person name="Pavlinic D."/>
            <person name="Benes V."/>
            <person name="Kopecky J."/>
        </authorList>
    </citation>
    <scope>NUCLEOTIDE SEQUENCE [LARGE SCALE GENOMIC DNA]</scope>
    <source>
        <strain evidence="8 9">15Tr583</strain>
    </source>
</reference>
<evidence type="ECO:0000313" key="8">
    <source>
        <dbReference type="EMBL" id="TVZ03108.1"/>
    </source>
</evidence>
<dbReference type="CDD" id="cd09874">
    <property type="entry name" value="PIN_MT3492-like"/>
    <property type="match status" value="1"/>
</dbReference>
<dbReference type="EMBL" id="RPFW01000004">
    <property type="protein sequence ID" value="TVZ03108.1"/>
    <property type="molecule type" value="Genomic_DNA"/>
</dbReference>
<dbReference type="SUPFAM" id="SSF88723">
    <property type="entry name" value="PIN domain-like"/>
    <property type="match status" value="1"/>
</dbReference>
<evidence type="ECO:0000256" key="2">
    <source>
        <dbReference type="ARBA" id="ARBA00022722"/>
    </source>
</evidence>
<dbReference type="HAMAP" id="MF_00265">
    <property type="entry name" value="VapC_Nob1"/>
    <property type="match status" value="1"/>
</dbReference>
<dbReference type="GO" id="GO:0016787">
    <property type="term" value="F:hydrolase activity"/>
    <property type="evidence" value="ECO:0007669"/>
    <property type="project" value="UniProtKB-KW"/>
</dbReference>
<dbReference type="Pfam" id="PF01850">
    <property type="entry name" value="PIN"/>
    <property type="match status" value="1"/>
</dbReference>
<evidence type="ECO:0000256" key="1">
    <source>
        <dbReference type="ARBA" id="ARBA00022649"/>
    </source>
</evidence>
<dbReference type="GO" id="GO:0004540">
    <property type="term" value="F:RNA nuclease activity"/>
    <property type="evidence" value="ECO:0007669"/>
    <property type="project" value="InterPro"/>
</dbReference>
<comment type="cofactor">
    <cofactor evidence="6">
        <name>Mg(2+)</name>
        <dbReference type="ChEBI" id="CHEBI:18420"/>
    </cofactor>
</comment>
<keyword evidence="6" id="KW-0800">Toxin</keyword>
<keyword evidence="9" id="KW-1185">Reference proteome</keyword>
<comment type="function">
    <text evidence="6">Toxic component of a toxin-antitoxin (TA) system. An RNase.</text>
</comment>